<comment type="caution">
    <text evidence="1">The sequence shown here is derived from an EMBL/GenBank/DDBJ whole genome shotgun (WGS) entry which is preliminary data.</text>
</comment>
<dbReference type="AlphaFoldDB" id="A0A139HK55"/>
<evidence type="ECO:0000313" key="2">
    <source>
        <dbReference type="Proteomes" id="UP000070133"/>
    </source>
</evidence>
<evidence type="ECO:0000313" key="1">
    <source>
        <dbReference type="EMBL" id="KXT02739.1"/>
    </source>
</evidence>
<dbReference type="Proteomes" id="UP000070133">
    <property type="component" value="Unassembled WGS sequence"/>
</dbReference>
<accession>A0A139HK55</accession>
<proteinExistence type="predicted"/>
<dbReference type="OrthoDB" id="3971593at2759"/>
<protein>
    <submittedName>
        <fullName evidence="1">Uncharacterized protein</fullName>
    </submittedName>
</protein>
<reference evidence="1 2" key="1">
    <citation type="submission" date="2015-07" db="EMBL/GenBank/DDBJ databases">
        <title>Comparative genomics of the Sigatoka disease complex on banana suggests a link between parallel evolutionary changes in Pseudocercospora fijiensis and Pseudocercospora eumusae and increased virulence on the banana host.</title>
        <authorList>
            <person name="Chang T.-C."/>
            <person name="Salvucci A."/>
            <person name="Crous P.W."/>
            <person name="Stergiopoulos I."/>
        </authorList>
    </citation>
    <scope>NUCLEOTIDE SEQUENCE [LARGE SCALE GENOMIC DNA]</scope>
    <source>
        <strain evidence="1 2">CBS 114824</strain>
    </source>
</reference>
<keyword evidence="2" id="KW-1185">Reference proteome</keyword>
<gene>
    <name evidence="1" type="ORF">AC578_5435</name>
</gene>
<sequence>MAQRFTRRLTGSAEERELWPRPSAQSLLGQAALMVAVISDCWHTSDAIRFTINFAQVAALHRKRLFGDYSISQGCHQMTYVHGREHEFLHDTVDFISSKGRVNREKLRNIYPLGER</sequence>
<name>A0A139HK55_9PEZI</name>
<dbReference type="EMBL" id="LFZN01000038">
    <property type="protein sequence ID" value="KXT02739.1"/>
    <property type="molecule type" value="Genomic_DNA"/>
</dbReference>
<organism evidence="1 2">
    <name type="scientific">Pseudocercospora eumusae</name>
    <dbReference type="NCBI Taxonomy" id="321146"/>
    <lineage>
        <taxon>Eukaryota</taxon>
        <taxon>Fungi</taxon>
        <taxon>Dikarya</taxon>
        <taxon>Ascomycota</taxon>
        <taxon>Pezizomycotina</taxon>
        <taxon>Dothideomycetes</taxon>
        <taxon>Dothideomycetidae</taxon>
        <taxon>Mycosphaerellales</taxon>
        <taxon>Mycosphaerellaceae</taxon>
        <taxon>Pseudocercospora</taxon>
    </lineage>
</organism>